<dbReference type="EMBL" id="GBXM01062425">
    <property type="protein sequence ID" value="JAH46152.1"/>
    <property type="molecule type" value="Transcribed_RNA"/>
</dbReference>
<evidence type="ECO:0000313" key="1">
    <source>
        <dbReference type="EMBL" id="JAH46152.1"/>
    </source>
</evidence>
<proteinExistence type="predicted"/>
<sequence>MLPNIHVNHNPAVYSHNNLAAEHPWVVPVY</sequence>
<organism evidence="1">
    <name type="scientific">Anguilla anguilla</name>
    <name type="common">European freshwater eel</name>
    <name type="synonym">Muraena anguilla</name>
    <dbReference type="NCBI Taxonomy" id="7936"/>
    <lineage>
        <taxon>Eukaryota</taxon>
        <taxon>Metazoa</taxon>
        <taxon>Chordata</taxon>
        <taxon>Craniata</taxon>
        <taxon>Vertebrata</taxon>
        <taxon>Euteleostomi</taxon>
        <taxon>Actinopterygii</taxon>
        <taxon>Neopterygii</taxon>
        <taxon>Teleostei</taxon>
        <taxon>Anguilliformes</taxon>
        <taxon>Anguillidae</taxon>
        <taxon>Anguilla</taxon>
    </lineage>
</organism>
<name>A0A0E9SY09_ANGAN</name>
<reference evidence="1" key="2">
    <citation type="journal article" date="2015" name="Fish Shellfish Immunol.">
        <title>Early steps in the European eel (Anguilla anguilla)-Vibrio vulnificus interaction in the gills: Role of the RtxA13 toxin.</title>
        <authorList>
            <person name="Callol A."/>
            <person name="Pajuelo D."/>
            <person name="Ebbesson L."/>
            <person name="Teles M."/>
            <person name="MacKenzie S."/>
            <person name="Amaro C."/>
        </authorList>
    </citation>
    <scope>NUCLEOTIDE SEQUENCE</scope>
</reference>
<accession>A0A0E9SY09</accession>
<protein>
    <submittedName>
        <fullName evidence="1">Uncharacterized protein</fullName>
    </submittedName>
</protein>
<reference evidence="1" key="1">
    <citation type="submission" date="2014-11" db="EMBL/GenBank/DDBJ databases">
        <authorList>
            <person name="Amaro Gonzalez C."/>
        </authorList>
    </citation>
    <scope>NUCLEOTIDE SEQUENCE</scope>
</reference>
<dbReference type="AlphaFoldDB" id="A0A0E9SY09"/>